<dbReference type="EMBL" id="MOEN01000051">
    <property type="protein sequence ID" value="OMH39838.1"/>
    <property type="molecule type" value="Genomic_DNA"/>
</dbReference>
<gene>
    <name evidence="1" type="ORF">BLW93_08465</name>
</gene>
<dbReference type="RefSeq" id="WP_076713648.1">
    <property type="nucleotide sequence ID" value="NZ_MOEN01000051.1"/>
</dbReference>
<dbReference type="AlphaFoldDB" id="A0A1R1MJ57"/>
<dbReference type="OrthoDB" id="6198066at2"/>
<dbReference type="Pfam" id="PF19891">
    <property type="entry name" value="DUF6364"/>
    <property type="match status" value="1"/>
</dbReference>
<name>A0A1R1MJ57_9BACT</name>
<accession>A0A1R1MJ57</accession>
<keyword evidence="2" id="KW-1185">Reference proteome</keyword>
<proteinExistence type="predicted"/>
<evidence type="ECO:0000313" key="2">
    <source>
        <dbReference type="Proteomes" id="UP000187408"/>
    </source>
</evidence>
<dbReference type="STRING" id="1914305.BLW93_08465"/>
<reference evidence="1 2" key="1">
    <citation type="submission" date="2016-10" db="EMBL/GenBank/DDBJ databases">
        <title>Genome sequence of a sulfur-reducing bacterium Desulfurobacterium indicum K6013.</title>
        <authorList>
            <person name="Cao J."/>
            <person name="Shao Z."/>
            <person name="Alain K."/>
            <person name="Jebbar M."/>
        </authorList>
    </citation>
    <scope>NUCLEOTIDE SEQUENCE [LARGE SCALE GENOMIC DNA]</scope>
    <source>
        <strain evidence="1 2">K6013</strain>
    </source>
</reference>
<organism evidence="1 2">
    <name type="scientific">Desulfurobacterium indicum</name>
    <dbReference type="NCBI Taxonomy" id="1914305"/>
    <lineage>
        <taxon>Bacteria</taxon>
        <taxon>Pseudomonadati</taxon>
        <taxon>Aquificota</taxon>
        <taxon>Aquificia</taxon>
        <taxon>Desulfurobacteriales</taxon>
        <taxon>Desulfurobacteriaceae</taxon>
        <taxon>Desulfurobacterium</taxon>
    </lineage>
</organism>
<dbReference type="Proteomes" id="UP000187408">
    <property type="component" value="Unassembled WGS sequence"/>
</dbReference>
<protein>
    <submittedName>
        <fullName evidence="1">Antitoxin</fullName>
    </submittedName>
</protein>
<sequence>MKTKLTLRLDKEVIENAKRYSLKKGESVSRIVEKFFKTAFVKEEEITPTVKKLKGLLKRSEVKESDYKKFLEEKYL</sequence>
<evidence type="ECO:0000313" key="1">
    <source>
        <dbReference type="EMBL" id="OMH39838.1"/>
    </source>
</evidence>
<comment type="caution">
    <text evidence="1">The sequence shown here is derived from an EMBL/GenBank/DDBJ whole genome shotgun (WGS) entry which is preliminary data.</text>
</comment>
<dbReference type="InterPro" id="IPR045944">
    <property type="entry name" value="DUF6364"/>
</dbReference>